<dbReference type="PANTHER" id="PTHR43333">
    <property type="entry name" value="2-HACID_DH_C DOMAIN-CONTAINING PROTEIN"/>
    <property type="match status" value="1"/>
</dbReference>
<dbReference type="GO" id="GO:0016616">
    <property type="term" value="F:oxidoreductase activity, acting on the CH-OH group of donors, NAD or NADP as acceptor"/>
    <property type="evidence" value="ECO:0007669"/>
    <property type="project" value="InterPro"/>
</dbReference>
<dbReference type="CDD" id="cd05300">
    <property type="entry name" value="2-Hacid_dh_1"/>
    <property type="match status" value="1"/>
</dbReference>
<protein>
    <submittedName>
        <fullName evidence="7">D-2-hydroxyacid dehydrogenase</fullName>
    </submittedName>
</protein>
<sequence length="315" mass="35590">MTNVLFTFTVKDHLIKQLQNEFPDVEFTFSSIKDIDALEQAEIIMTYGEDISIETLKQASALKWLMVASAGLEKLPLREIAERDILITNVKGIHKTPMAESVMAHLLSIKRALPWMYLQQDKSEWRKRSGSSELYGSKALVIGPGAIGSEIGRLLQAFKVTTTGCNRSGNHALHMDHMISFDQLNDVLPTVDIVISVLPSTPETRGLLTYEHFVLMKKDAIFMNFGRGDLVKEEQLVKAMQERQIAFAVLDVFEKEPLGKNHPLWTMEGVIVSPHVSSHSSEYVSRALNIFIENLHQWNKEGSDYKNIIDSEKGY</sequence>
<evidence type="ECO:0000259" key="5">
    <source>
        <dbReference type="Pfam" id="PF00389"/>
    </source>
</evidence>
<dbReference type="OrthoDB" id="9805416at2"/>
<dbReference type="AlphaFoldDB" id="A0A4P6ZV60"/>
<accession>A0A4P6ZV60</accession>
<dbReference type="InterPro" id="IPR006139">
    <property type="entry name" value="D-isomer_2_OHA_DH_cat_dom"/>
</dbReference>
<dbReference type="InterPro" id="IPR006140">
    <property type="entry name" value="D-isomer_DH_NAD-bd"/>
</dbReference>
<dbReference type="Pfam" id="PF00389">
    <property type="entry name" value="2-Hacid_dh"/>
    <property type="match status" value="1"/>
</dbReference>
<feature type="domain" description="D-isomer specific 2-hydroxyacid dehydrogenase catalytic" evidence="5">
    <location>
        <begin position="8"/>
        <end position="303"/>
    </location>
</feature>
<dbReference type="InterPro" id="IPR036291">
    <property type="entry name" value="NAD(P)-bd_dom_sf"/>
</dbReference>
<dbReference type="RefSeq" id="WP_134209112.1">
    <property type="nucleotide sequence ID" value="NZ_CP038015.1"/>
</dbReference>
<gene>
    <name evidence="7" type="ORF">E2636_04095</name>
</gene>
<proteinExistence type="inferred from homology"/>
<name>A0A4P6ZV60_9BACL</name>
<dbReference type="SUPFAM" id="SSF52283">
    <property type="entry name" value="Formate/glycerate dehydrogenase catalytic domain-like"/>
    <property type="match status" value="1"/>
</dbReference>
<keyword evidence="2 4" id="KW-0560">Oxidoreductase</keyword>
<dbReference type="Proteomes" id="UP000294292">
    <property type="component" value="Chromosome"/>
</dbReference>
<dbReference type="GO" id="GO:0051287">
    <property type="term" value="F:NAD binding"/>
    <property type="evidence" value="ECO:0007669"/>
    <property type="project" value="InterPro"/>
</dbReference>
<dbReference type="KEGG" id="panc:E2636_04095"/>
<evidence type="ECO:0000256" key="1">
    <source>
        <dbReference type="ARBA" id="ARBA00005854"/>
    </source>
</evidence>
<evidence type="ECO:0000313" key="8">
    <source>
        <dbReference type="Proteomes" id="UP000294292"/>
    </source>
</evidence>
<keyword evidence="8" id="KW-1185">Reference proteome</keyword>
<keyword evidence="3" id="KW-0520">NAD</keyword>
<comment type="similarity">
    <text evidence="1 4">Belongs to the D-isomer specific 2-hydroxyacid dehydrogenase family.</text>
</comment>
<dbReference type="SUPFAM" id="SSF51735">
    <property type="entry name" value="NAD(P)-binding Rossmann-fold domains"/>
    <property type="match status" value="1"/>
</dbReference>
<organism evidence="7 8">
    <name type="scientific">Paenisporosarcina antarctica</name>
    <dbReference type="NCBI Taxonomy" id="417367"/>
    <lineage>
        <taxon>Bacteria</taxon>
        <taxon>Bacillati</taxon>
        <taxon>Bacillota</taxon>
        <taxon>Bacilli</taxon>
        <taxon>Bacillales</taxon>
        <taxon>Caryophanaceae</taxon>
        <taxon>Paenisporosarcina</taxon>
    </lineage>
</organism>
<dbReference type="Pfam" id="PF02826">
    <property type="entry name" value="2-Hacid_dh_C"/>
    <property type="match status" value="1"/>
</dbReference>
<reference evidence="7 8" key="1">
    <citation type="submission" date="2019-03" db="EMBL/GenBank/DDBJ databases">
        <title>Complete genome sequence of Paenisporosarcina antarctica CGMCC 1.6503T.</title>
        <authorList>
            <person name="Rong J.-C."/>
            <person name="Chi N.-Y."/>
            <person name="Zhang Q.-F."/>
        </authorList>
    </citation>
    <scope>NUCLEOTIDE SEQUENCE [LARGE SCALE GENOMIC DNA]</scope>
    <source>
        <strain evidence="7 8">CGMCC 1.6503</strain>
    </source>
</reference>
<dbReference type="PANTHER" id="PTHR43333:SF1">
    <property type="entry name" value="D-ISOMER SPECIFIC 2-HYDROXYACID DEHYDROGENASE NAD-BINDING DOMAIN-CONTAINING PROTEIN"/>
    <property type="match status" value="1"/>
</dbReference>
<evidence type="ECO:0000256" key="3">
    <source>
        <dbReference type="ARBA" id="ARBA00023027"/>
    </source>
</evidence>
<dbReference type="EMBL" id="CP038015">
    <property type="protein sequence ID" value="QBP40380.1"/>
    <property type="molecule type" value="Genomic_DNA"/>
</dbReference>
<evidence type="ECO:0000256" key="4">
    <source>
        <dbReference type="RuleBase" id="RU003719"/>
    </source>
</evidence>
<feature type="domain" description="D-isomer specific 2-hydroxyacid dehydrogenase NAD-binding" evidence="6">
    <location>
        <begin position="103"/>
        <end position="277"/>
    </location>
</feature>
<evidence type="ECO:0000256" key="2">
    <source>
        <dbReference type="ARBA" id="ARBA00023002"/>
    </source>
</evidence>
<evidence type="ECO:0000259" key="6">
    <source>
        <dbReference type="Pfam" id="PF02826"/>
    </source>
</evidence>
<dbReference type="Gene3D" id="3.40.50.720">
    <property type="entry name" value="NAD(P)-binding Rossmann-like Domain"/>
    <property type="match status" value="2"/>
</dbReference>
<evidence type="ECO:0000313" key="7">
    <source>
        <dbReference type="EMBL" id="QBP40380.1"/>
    </source>
</evidence>